<evidence type="ECO:0000313" key="5">
    <source>
        <dbReference type="Proteomes" id="UP000192247"/>
    </source>
</evidence>
<evidence type="ECO:0000256" key="1">
    <source>
        <dbReference type="ARBA" id="ARBA00006484"/>
    </source>
</evidence>
<dbReference type="InParanoid" id="A0A1V9XV48"/>
<keyword evidence="3" id="KW-0472">Membrane</keyword>
<gene>
    <name evidence="4" type="ORF">BIW11_07184</name>
</gene>
<dbReference type="GO" id="GO:0005811">
    <property type="term" value="C:lipid droplet"/>
    <property type="evidence" value="ECO:0007669"/>
    <property type="project" value="TreeGrafter"/>
</dbReference>
<evidence type="ECO:0000313" key="4">
    <source>
        <dbReference type="EMBL" id="OQR77311.1"/>
    </source>
</evidence>
<comment type="similarity">
    <text evidence="1">Belongs to the short-chain dehydrogenases/reductases (SDR) family.</text>
</comment>
<accession>A0A1V9XV48</accession>
<sequence>MSTNGFVPQPVFGPPEDQCVAMSIVRFCTNIAMIIYFVLEAFVLLFVPSKWRMKSVKDEIVLVTGAGSGIGRLMSIKFADLGAKIVCWDINKDGMDETVADIKNRGGVAHAYVCNVADRHAVYATADRVRQEIGKVSIIVNNAGFVTGKRFLEIPDEGIEATFNVNVLAHYWVRPSLNVFTAFSGLLYCPNRMGRHEWIIREFFGA</sequence>
<dbReference type="GO" id="GO:0016616">
    <property type="term" value="F:oxidoreductase activity, acting on the CH-OH group of donors, NAD or NADP as acceptor"/>
    <property type="evidence" value="ECO:0007669"/>
    <property type="project" value="TreeGrafter"/>
</dbReference>
<protein>
    <submittedName>
        <fullName evidence="4">Epidermal retinol dehydrogenase 2-like</fullName>
    </submittedName>
</protein>
<dbReference type="Gene3D" id="3.40.50.720">
    <property type="entry name" value="NAD(P)-binding Rossmann-like Domain"/>
    <property type="match status" value="1"/>
</dbReference>
<reference evidence="4 5" key="1">
    <citation type="journal article" date="2017" name="Gigascience">
        <title>Draft genome of the honey bee ectoparasitic mite, Tropilaelaps mercedesae, is shaped by the parasitic life history.</title>
        <authorList>
            <person name="Dong X."/>
            <person name="Armstrong S.D."/>
            <person name="Xia D."/>
            <person name="Makepeace B.L."/>
            <person name="Darby A.C."/>
            <person name="Kadowaki T."/>
        </authorList>
    </citation>
    <scope>NUCLEOTIDE SEQUENCE [LARGE SCALE GENOMIC DNA]</scope>
    <source>
        <strain evidence="4">Wuxi-XJTLU</strain>
    </source>
</reference>
<evidence type="ECO:0000256" key="2">
    <source>
        <dbReference type="ARBA" id="ARBA00023002"/>
    </source>
</evidence>
<dbReference type="AlphaFoldDB" id="A0A1V9XV48"/>
<dbReference type="PRINTS" id="PR00081">
    <property type="entry name" value="GDHRDH"/>
</dbReference>
<keyword evidence="5" id="KW-1185">Reference proteome</keyword>
<name>A0A1V9XV48_9ACAR</name>
<comment type="caution">
    <text evidence="4">The sequence shown here is derived from an EMBL/GenBank/DDBJ whole genome shotgun (WGS) entry which is preliminary data.</text>
</comment>
<dbReference type="InterPro" id="IPR036291">
    <property type="entry name" value="NAD(P)-bd_dom_sf"/>
</dbReference>
<keyword evidence="2" id="KW-0560">Oxidoreductase</keyword>
<dbReference type="EMBL" id="MNPL01003713">
    <property type="protein sequence ID" value="OQR77311.1"/>
    <property type="molecule type" value="Genomic_DNA"/>
</dbReference>
<organism evidence="4 5">
    <name type="scientific">Tropilaelaps mercedesae</name>
    <dbReference type="NCBI Taxonomy" id="418985"/>
    <lineage>
        <taxon>Eukaryota</taxon>
        <taxon>Metazoa</taxon>
        <taxon>Ecdysozoa</taxon>
        <taxon>Arthropoda</taxon>
        <taxon>Chelicerata</taxon>
        <taxon>Arachnida</taxon>
        <taxon>Acari</taxon>
        <taxon>Parasitiformes</taxon>
        <taxon>Mesostigmata</taxon>
        <taxon>Gamasina</taxon>
        <taxon>Dermanyssoidea</taxon>
        <taxon>Laelapidae</taxon>
        <taxon>Tropilaelaps</taxon>
    </lineage>
</organism>
<evidence type="ECO:0000256" key="3">
    <source>
        <dbReference type="SAM" id="Phobius"/>
    </source>
</evidence>
<dbReference type="InterPro" id="IPR002347">
    <property type="entry name" value="SDR_fam"/>
</dbReference>
<dbReference type="OrthoDB" id="10253736at2759"/>
<proteinExistence type="inferred from homology"/>
<dbReference type="PANTHER" id="PTHR24322:SF736">
    <property type="entry name" value="RETINOL DEHYDROGENASE 10"/>
    <property type="match status" value="1"/>
</dbReference>
<dbReference type="Pfam" id="PF00106">
    <property type="entry name" value="adh_short"/>
    <property type="match status" value="1"/>
</dbReference>
<keyword evidence="3" id="KW-1133">Transmembrane helix</keyword>
<keyword evidence="3" id="KW-0812">Transmembrane</keyword>
<dbReference type="STRING" id="418985.A0A1V9XV48"/>
<dbReference type="SUPFAM" id="SSF51735">
    <property type="entry name" value="NAD(P)-binding Rossmann-fold domains"/>
    <property type="match status" value="1"/>
</dbReference>
<feature type="transmembrane region" description="Helical" evidence="3">
    <location>
        <begin position="20"/>
        <end position="47"/>
    </location>
</feature>
<dbReference type="Proteomes" id="UP000192247">
    <property type="component" value="Unassembled WGS sequence"/>
</dbReference>
<dbReference type="PANTHER" id="PTHR24322">
    <property type="entry name" value="PKSB"/>
    <property type="match status" value="1"/>
</dbReference>